<dbReference type="Proteomes" id="UP000317763">
    <property type="component" value="Unassembled WGS sequence"/>
</dbReference>
<dbReference type="InterPro" id="IPR000160">
    <property type="entry name" value="GGDEF_dom"/>
</dbReference>
<protein>
    <recommendedName>
        <fullName evidence="1">diguanylate cyclase</fullName>
        <ecNumber evidence="1">2.7.7.65</ecNumber>
    </recommendedName>
</protein>
<dbReference type="PANTHER" id="PTHR45138">
    <property type="entry name" value="REGULATORY COMPONENTS OF SENSORY TRANSDUCTION SYSTEM"/>
    <property type="match status" value="1"/>
</dbReference>
<dbReference type="InterPro" id="IPR029787">
    <property type="entry name" value="Nucleotide_cyclase"/>
</dbReference>
<dbReference type="EMBL" id="VJOM01000008">
    <property type="protein sequence ID" value="TSE32693.1"/>
    <property type="molecule type" value="Genomic_DNA"/>
</dbReference>
<evidence type="ECO:0000256" key="1">
    <source>
        <dbReference type="ARBA" id="ARBA00012528"/>
    </source>
</evidence>
<dbReference type="AlphaFoldDB" id="A0A554XA48"/>
<dbReference type="GO" id="GO:1902201">
    <property type="term" value="P:negative regulation of bacterial-type flagellum-dependent cell motility"/>
    <property type="evidence" value="ECO:0007669"/>
    <property type="project" value="TreeGrafter"/>
</dbReference>
<dbReference type="OrthoDB" id="9813903at2"/>
<dbReference type="GO" id="GO:0052621">
    <property type="term" value="F:diguanylate cyclase activity"/>
    <property type="evidence" value="ECO:0007669"/>
    <property type="project" value="UniProtKB-EC"/>
</dbReference>
<dbReference type="NCBIfam" id="TIGR00254">
    <property type="entry name" value="GGDEF"/>
    <property type="match status" value="1"/>
</dbReference>
<evidence type="ECO:0000259" key="3">
    <source>
        <dbReference type="PROSITE" id="PS50887"/>
    </source>
</evidence>
<sequence length="243" mass="26449">MTMRVADLRLDHARALLRRSGVDVPVAGDVPTAQELQAIIDALCELSERDALTGLPNRRAFLGRLAQELDRSSRAGETALLLMLDIDHFKSVNDRHGHLAGDAVLRAVARTLQEQVRPMDTVARLGGEEYGIVLPNCGPGAGVMLAERLRQAVAQQAIALPDGRSALHVTVSIGGAYSPAWVRSTVEHWLERADRQLYEAKRQGRNRVMIEAVPVSDVSAEEKQALFAWSDPDGLIIDPADAV</sequence>
<reference evidence="4 5" key="1">
    <citation type="submission" date="2019-07" db="EMBL/GenBank/DDBJ databases">
        <title>Tepidimonas taiwanensis I1-1 draft genome.</title>
        <authorList>
            <person name="Da Costa M.S."/>
            <person name="Froufe H.J.C."/>
            <person name="Egas C."/>
            <person name="Albuquerque L."/>
        </authorList>
    </citation>
    <scope>NUCLEOTIDE SEQUENCE [LARGE SCALE GENOMIC DNA]</scope>
    <source>
        <strain evidence="4 5">I1-1</strain>
    </source>
</reference>
<organism evidence="4 5">
    <name type="scientific">Tepidimonas taiwanensis</name>
    <dbReference type="NCBI Taxonomy" id="307486"/>
    <lineage>
        <taxon>Bacteria</taxon>
        <taxon>Pseudomonadati</taxon>
        <taxon>Pseudomonadota</taxon>
        <taxon>Betaproteobacteria</taxon>
        <taxon>Burkholderiales</taxon>
        <taxon>Tepidimonas</taxon>
    </lineage>
</organism>
<dbReference type="Pfam" id="PF00990">
    <property type="entry name" value="GGDEF"/>
    <property type="match status" value="1"/>
</dbReference>
<dbReference type="Gene3D" id="3.30.70.270">
    <property type="match status" value="1"/>
</dbReference>
<dbReference type="InterPro" id="IPR050469">
    <property type="entry name" value="Diguanylate_Cyclase"/>
</dbReference>
<accession>A0A554XA48</accession>
<name>A0A554XA48_9BURK</name>
<gene>
    <name evidence="4" type="primary">pleD_1</name>
    <name evidence="4" type="ORF">Ttaiw_01025</name>
</gene>
<evidence type="ECO:0000313" key="4">
    <source>
        <dbReference type="EMBL" id="TSE32693.1"/>
    </source>
</evidence>
<dbReference type="SUPFAM" id="SSF55073">
    <property type="entry name" value="Nucleotide cyclase"/>
    <property type="match status" value="1"/>
</dbReference>
<dbReference type="FunFam" id="3.30.70.270:FF:000001">
    <property type="entry name" value="Diguanylate cyclase domain protein"/>
    <property type="match status" value="1"/>
</dbReference>
<dbReference type="PROSITE" id="PS50887">
    <property type="entry name" value="GGDEF"/>
    <property type="match status" value="1"/>
</dbReference>
<comment type="caution">
    <text evidence="4">The sequence shown here is derived from an EMBL/GenBank/DDBJ whole genome shotgun (WGS) entry which is preliminary data.</text>
</comment>
<evidence type="ECO:0000256" key="2">
    <source>
        <dbReference type="ARBA" id="ARBA00034247"/>
    </source>
</evidence>
<dbReference type="InterPro" id="IPR043128">
    <property type="entry name" value="Rev_trsase/Diguanyl_cyclase"/>
</dbReference>
<evidence type="ECO:0000313" key="5">
    <source>
        <dbReference type="Proteomes" id="UP000317763"/>
    </source>
</evidence>
<dbReference type="STRING" id="307486.GCA_000807215_01633"/>
<proteinExistence type="predicted"/>
<dbReference type="PANTHER" id="PTHR45138:SF9">
    <property type="entry name" value="DIGUANYLATE CYCLASE DGCM-RELATED"/>
    <property type="match status" value="1"/>
</dbReference>
<dbReference type="CDD" id="cd01949">
    <property type="entry name" value="GGDEF"/>
    <property type="match status" value="1"/>
</dbReference>
<dbReference type="EC" id="2.7.7.65" evidence="1"/>
<keyword evidence="5" id="KW-1185">Reference proteome</keyword>
<dbReference type="SMART" id="SM00267">
    <property type="entry name" value="GGDEF"/>
    <property type="match status" value="1"/>
</dbReference>
<comment type="catalytic activity">
    <reaction evidence="2">
        <text>2 GTP = 3',3'-c-di-GMP + 2 diphosphate</text>
        <dbReference type="Rhea" id="RHEA:24898"/>
        <dbReference type="ChEBI" id="CHEBI:33019"/>
        <dbReference type="ChEBI" id="CHEBI:37565"/>
        <dbReference type="ChEBI" id="CHEBI:58805"/>
        <dbReference type="EC" id="2.7.7.65"/>
    </reaction>
</comment>
<feature type="domain" description="GGDEF" evidence="3">
    <location>
        <begin position="77"/>
        <end position="213"/>
    </location>
</feature>
<dbReference type="GO" id="GO:0005886">
    <property type="term" value="C:plasma membrane"/>
    <property type="evidence" value="ECO:0007669"/>
    <property type="project" value="TreeGrafter"/>
</dbReference>
<dbReference type="GO" id="GO:0043709">
    <property type="term" value="P:cell adhesion involved in single-species biofilm formation"/>
    <property type="evidence" value="ECO:0007669"/>
    <property type="project" value="TreeGrafter"/>
</dbReference>